<dbReference type="GO" id="GO:0016787">
    <property type="term" value="F:hydrolase activity"/>
    <property type="evidence" value="ECO:0007669"/>
    <property type="project" value="UniProtKB-KW"/>
</dbReference>
<dbReference type="InterPro" id="IPR020082">
    <property type="entry name" value="S-Ado-L-homoCys_hydrolase_CS"/>
</dbReference>
<feature type="binding site" evidence="4">
    <location>
        <position position="162"/>
    </location>
    <ligand>
        <name>substrate</name>
    </ligand>
</feature>
<dbReference type="InterPro" id="IPR036291">
    <property type="entry name" value="NAD(P)-bd_dom_sf"/>
</dbReference>
<name>A0ABR7J0I5_9FLAO</name>
<comment type="similarity">
    <text evidence="1 4 6">Belongs to the adenosylhomocysteinase family.</text>
</comment>
<feature type="binding site" evidence="4">
    <location>
        <position position="249"/>
    </location>
    <ligand>
        <name>NAD(+)</name>
        <dbReference type="ChEBI" id="CHEBI:57540"/>
    </ligand>
</feature>
<dbReference type="Proteomes" id="UP000605990">
    <property type="component" value="Unassembled WGS sequence"/>
</dbReference>
<comment type="subcellular location">
    <subcellularLocation>
        <location evidence="4">Cytoplasm</location>
    </subcellularLocation>
</comment>
<dbReference type="SMART" id="SM00996">
    <property type="entry name" value="AdoHcyase"/>
    <property type="match status" value="1"/>
</dbReference>
<comment type="cofactor">
    <cofactor evidence="4 5">
        <name>NAD(+)</name>
        <dbReference type="ChEBI" id="CHEBI:57540"/>
    </cofactor>
    <text evidence="4 5">Binds 1 NAD(+) per subunit.</text>
</comment>
<feature type="binding site" evidence="4">
    <location>
        <position position="137"/>
    </location>
    <ligand>
        <name>substrate</name>
    </ligand>
</feature>
<dbReference type="EC" id="3.13.2.1" evidence="4"/>
<dbReference type="PROSITE" id="PS00738">
    <property type="entry name" value="ADOHCYASE_1"/>
    <property type="match status" value="1"/>
</dbReference>
<dbReference type="HAMAP" id="MF_00563">
    <property type="entry name" value="AdoHcyase"/>
    <property type="match status" value="1"/>
</dbReference>
<dbReference type="Gene3D" id="3.40.50.1480">
    <property type="entry name" value="Adenosylhomocysteinase-like"/>
    <property type="match status" value="3"/>
</dbReference>
<evidence type="ECO:0000259" key="7">
    <source>
        <dbReference type="SMART" id="SM00997"/>
    </source>
</evidence>
<feature type="binding site" evidence="4">
    <location>
        <begin position="305"/>
        <end position="307"/>
    </location>
    <ligand>
        <name>NAD(+)</name>
        <dbReference type="ChEBI" id="CHEBI:57540"/>
    </ligand>
</feature>
<keyword evidence="2 4" id="KW-0554">One-carbon metabolism</keyword>
<evidence type="ECO:0000256" key="6">
    <source>
        <dbReference type="RuleBase" id="RU004166"/>
    </source>
</evidence>
<dbReference type="PANTHER" id="PTHR23420">
    <property type="entry name" value="ADENOSYLHOMOCYSTEINASE"/>
    <property type="match status" value="1"/>
</dbReference>
<evidence type="ECO:0000256" key="4">
    <source>
        <dbReference type="HAMAP-Rule" id="MF_00563"/>
    </source>
</evidence>
<comment type="caution">
    <text evidence="8">The sequence shown here is derived from an EMBL/GenBank/DDBJ whole genome shotgun (WGS) entry which is preliminary data.</text>
</comment>
<dbReference type="PANTHER" id="PTHR23420:SF0">
    <property type="entry name" value="ADENOSYLHOMOCYSTEINASE"/>
    <property type="match status" value="1"/>
</dbReference>
<dbReference type="InterPro" id="IPR015878">
    <property type="entry name" value="Ado_hCys_hydrolase_NAD-bd"/>
</dbReference>
<keyword evidence="9" id="KW-1185">Reference proteome</keyword>
<keyword evidence="3 4" id="KW-0520">NAD</keyword>
<feature type="binding site" evidence="4">
    <location>
        <position position="196"/>
    </location>
    <ligand>
        <name>substrate</name>
    </ligand>
</feature>
<dbReference type="EMBL" id="JACRUN010000007">
    <property type="protein sequence ID" value="MBC5835546.1"/>
    <property type="molecule type" value="Genomic_DNA"/>
</dbReference>
<protein>
    <recommendedName>
        <fullName evidence="4">Adenosylhomocysteinase</fullName>
        <ecNumber evidence="4">3.13.2.1</ecNumber>
    </recommendedName>
    <alternativeName>
        <fullName evidence="4">S-adenosyl-L-homocysteine hydrolase</fullName>
        <shortName evidence="4">AdoHcyase</shortName>
    </alternativeName>
</protein>
<evidence type="ECO:0000313" key="8">
    <source>
        <dbReference type="EMBL" id="MBC5835546.1"/>
    </source>
</evidence>
<dbReference type="PIRSF" id="PIRSF001109">
    <property type="entry name" value="Ad_hcy_hydrolase"/>
    <property type="match status" value="1"/>
</dbReference>
<dbReference type="SMART" id="SM00997">
    <property type="entry name" value="AdoHcyase_NAD"/>
    <property type="match status" value="1"/>
</dbReference>
<feature type="binding site" evidence="4">
    <location>
        <begin position="163"/>
        <end position="165"/>
    </location>
    <ligand>
        <name>NAD(+)</name>
        <dbReference type="ChEBI" id="CHEBI:57540"/>
    </ligand>
</feature>
<dbReference type="Pfam" id="PF05221">
    <property type="entry name" value="AdoHcyase"/>
    <property type="match status" value="2"/>
</dbReference>
<feature type="binding site" evidence="4">
    <location>
        <position position="197"/>
    </location>
    <ligand>
        <name>NAD(+)</name>
        <dbReference type="ChEBI" id="CHEBI:57540"/>
    </ligand>
</feature>
<evidence type="ECO:0000256" key="5">
    <source>
        <dbReference type="RuleBase" id="RU000548"/>
    </source>
</evidence>
<feature type="binding site" evidence="4">
    <location>
        <position position="284"/>
    </location>
    <ligand>
        <name>NAD(+)</name>
        <dbReference type="ChEBI" id="CHEBI:57540"/>
    </ligand>
</feature>
<evidence type="ECO:0000256" key="3">
    <source>
        <dbReference type="ARBA" id="ARBA00023027"/>
    </source>
</evidence>
<sequence>MSTTTIPYVPYKVKDISLAAWGRKEILLAEAEMPGLMALREEFGASQPLKGARIAGCLHMTIQTAVLIETLVALGADVTWSSCNIFSTQDHAAAAIAAAGIPVYAWKGMNEEEFDWCIEQTLFFGEERAPLNMILDDGGDLTNLVFDKYTELVKGIKGLSEETTTGVHRLYERMKAGTLYMPAINVNDSVTKSKFDNKYGCKESAVDAVRRATDVMLAGKRVVVCGYGDVGKGTAASFRGAGSIVTVTEIDPICALQAAMDGFEVKKLDSVVANADIIITTTGNKDIVLGRHFEAMKDKAIVCNIGHFDNEIDMAWLNGNFGHTKNEVKPQVDIYTVNGKEVIILAEGRLVNLGCATGHPSFVMSNSFTNQTLAQLELWANSANYKNEVYMLPKHLDEKVAALHLSKLGVELETLRDDQAAYIGVEVAGPFKPEYYRY</sequence>
<dbReference type="Pfam" id="PF00670">
    <property type="entry name" value="AdoHcyase_NAD"/>
    <property type="match status" value="1"/>
</dbReference>
<comment type="pathway">
    <text evidence="4 5">Amino-acid biosynthesis; L-homocysteine biosynthesis; L-homocysteine from S-adenosyl-L-homocysteine: step 1/1.</text>
</comment>
<comment type="catalytic activity">
    <reaction evidence="4 5">
        <text>S-adenosyl-L-homocysteine + H2O = L-homocysteine + adenosine</text>
        <dbReference type="Rhea" id="RHEA:21708"/>
        <dbReference type="ChEBI" id="CHEBI:15377"/>
        <dbReference type="ChEBI" id="CHEBI:16335"/>
        <dbReference type="ChEBI" id="CHEBI:57856"/>
        <dbReference type="ChEBI" id="CHEBI:58199"/>
        <dbReference type="EC" id="3.13.2.1"/>
    </reaction>
</comment>
<evidence type="ECO:0000256" key="2">
    <source>
        <dbReference type="ARBA" id="ARBA00022563"/>
    </source>
</evidence>
<feature type="domain" description="S-adenosyl-L-homocysteine hydrolase NAD binding" evidence="7">
    <location>
        <begin position="197"/>
        <end position="358"/>
    </location>
</feature>
<dbReference type="SUPFAM" id="SSF51735">
    <property type="entry name" value="NAD(P)-binding Rossmann-fold domains"/>
    <property type="match status" value="1"/>
</dbReference>
<dbReference type="PROSITE" id="PS00739">
    <property type="entry name" value="ADOHCYASE_2"/>
    <property type="match status" value="1"/>
</dbReference>
<keyword evidence="4" id="KW-0963">Cytoplasm</keyword>
<dbReference type="InterPro" id="IPR042172">
    <property type="entry name" value="Adenosylhomocyst_ase-like_sf"/>
</dbReference>
<reference evidence="8 9" key="1">
    <citation type="submission" date="2020-08" db="EMBL/GenBank/DDBJ databases">
        <title>Description of novel Flavobacterium F-408 isolate.</title>
        <authorList>
            <person name="Saticioglu I.B."/>
            <person name="Duman M."/>
            <person name="Altun S."/>
        </authorList>
    </citation>
    <scope>NUCLEOTIDE SEQUENCE [LARGE SCALE GENOMIC DNA]</scope>
    <source>
        <strain evidence="8 9">F-408</strain>
    </source>
</reference>
<dbReference type="Gene3D" id="3.40.50.720">
    <property type="entry name" value="NAD(P)-binding Rossmann-like Domain"/>
    <property type="match status" value="1"/>
</dbReference>
<accession>A0ABR7J0I5</accession>
<proteinExistence type="inferred from homology"/>
<dbReference type="NCBIfam" id="TIGR00936">
    <property type="entry name" value="ahcY"/>
    <property type="match status" value="1"/>
</dbReference>
<feature type="binding site" evidence="4">
    <location>
        <begin position="226"/>
        <end position="231"/>
    </location>
    <ligand>
        <name>NAD(+)</name>
        <dbReference type="ChEBI" id="CHEBI:57540"/>
    </ligand>
</feature>
<dbReference type="CDD" id="cd00401">
    <property type="entry name" value="SAHH"/>
    <property type="match status" value="1"/>
</dbReference>
<evidence type="ECO:0000256" key="1">
    <source>
        <dbReference type="ARBA" id="ARBA00007122"/>
    </source>
</evidence>
<feature type="binding site" evidence="4">
    <location>
        <position position="192"/>
    </location>
    <ligand>
        <name>substrate</name>
    </ligand>
</feature>
<keyword evidence="4 5" id="KW-0378">Hydrolase</keyword>
<dbReference type="InterPro" id="IPR000043">
    <property type="entry name" value="Adenosylhomocysteinase-like"/>
</dbReference>
<dbReference type="NCBIfam" id="NF004005">
    <property type="entry name" value="PRK05476.2-3"/>
    <property type="match status" value="1"/>
</dbReference>
<evidence type="ECO:0000313" key="9">
    <source>
        <dbReference type="Proteomes" id="UP000605990"/>
    </source>
</evidence>
<comment type="function">
    <text evidence="4">May play a key role in the regulation of the intracellular concentration of adenosylhomocysteine.</text>
</comment>
<feature type="binding site" evidence="4">
    <location>
        <position position="61"/>
    </location>
    <ligand>
        <name>substrate</name>
    </ligand>
</feature>
<dbReference type="RefSeq" id="WP_166129845.1">
    <property type="nucleotide sequence ID" value="NZ_JAANOQ010000007.1"/>
</dbReference>
<gene>
    <name evidence="4" type="primary">ahcY</name>
    <name evidence="8" type="ORF">H8R27_11680</name>
</gene>
<dbReference type="SUPFAM" id="SSF52283">
    <property type="entry name" value="Formate/glycerate dehydrogenase catalytic domain-like"/>
    <property type="match status" value="1"/>
</dbReference>
<feature type="binding site" evidence="4">
    <location>
        <position position="352"/>
    </location>
    <ligand>
        <name>NAD(+)</name>
        <dbReference type="ChEBI" id="CHEBI:57540"/>
    </ligand>
</feature>
<organism evidence="8 9">
    <name type="scientific">Flavobacterium bernardetii</name>
    <dbReference type="NCBI Taxonomy" id="2813823"/>
    <lineage>
        <taxon>Bacteria</taxon>
        <taxon>Pseudomonadati</taxon>
        <taxon>Bacteroidota</taxon>
        <taxon>Flavobacteriia</taxon>
        <taxon>Flavobacteriales</taxon>
        <taxon>Flavobacteriaceae</taxon>
        <taxon>Flavobacterium</taxon>
    </lineage>
</organism>